<dbReference type="PANTHER" id="PTHR47843">
    <property type="entry name" value="BTB DOMAIN-CONTAINING PROTEIN-RELATED"/>
    <property type="match status" value="1"/>
</dbReference>
<dbReference type="Gene3D" id="3.30.710.10">
    <property type="entry name" value="Potassium Channel Kv1.1, Chain A"/>
    <property type="match status" value="1"/>
</dbReference>
<reference evidence="2 3" key="1">
    <citation type="submission" date="2024-04" db="EMBL/GenBank/DDBJ databases">
        <title>Phyllosticta paracitricarpa is synonymous to the EU quarantine fungus P. citricarpa based on phylogenomic analyses.</title>
        <authorList>
            <consortium name="Lawrence Berkeley National Laboratory"/>
            <person name="Van Ingen-Buijs V.A."/>
            <person name="Van Westerhoven A.C."/>
            <person name="Haridas S."/>
            <person name="Skiadas P."/>
            <person name="Martin F."/>
            <person name="Groenewald J.Z."/>
            <person name="Crous P.W."/>
            <person name="Seidl M.F."/>
        </authorList>
    </citation>
    <scope>NUCLEOTIDE SEQUENCE [LARGE SCALE GENOMIC DNA]</scope>
    <source>
        <strain evidence="2 3">CBS 122670</strain>
    </source>
</reference>
<evidence type="ECO:0000313" key="2">
    <source>
        <dbReference type="EMBL" id="KAK7555790.1"/>
    </source>
</evidence>
<dbReference type="CDD" id="cd18186">
    <property type="entry name" value="BTB_POZ_ZBTB_KLHL-like"/>
    <property type="match status" value="1"/>
</dbReference>
<organism evidence="2 3">
    <name type="scientific">Phyllosticta citricarpa</name>
    <dbReference type="NCBI Taxonomy" id="55181"/>
    <lineage>
        <taxon>Eukaryota</taxon>
        <taxon>Fungi</taxon>
        <taxon>Dikarya</taxon>
        <taxon>Ascomycota</taxon>
        <taxon>Pezizomycotina</taxon>
        <taxon>Dothideomycetes</taxon>
        <taxon>Dothideomycetes incertae sedis</taxon>
        <taxon>Botryosphaeriales</taxon>
        <taxon>Phyllostictaceae</taxon>
        <taxon>Phyllosticta</taxon>
    </lineage>
</organism>
<accession>A0ABR1MPY2</accession>
<dbReference type="PROSITE" id="PS50097">
    <property type="entry name" value="BTB"/>
    <property type="match status" value="1"/>
</dbReference>
<feature type="domain" description="BTB" evidence="1">
    <location>
        <begin position="13"/>
        <end position="82"/>
    </location>
</feature>
<dbReference type="EMBL" id="JBBPDW010000002">
    <property type="protein sequence ID" value="KAK7555790.1"/>
    <property type="molecule type" value="Genomic_DNA"/>
</dbReference>
<dbReference type="PANTHER" id="PTHR47843:SF2">
    <property type="entry name" value="BTB DOMAIN-CONTAINING PROTEIN"/>
    <property type="match status" value="1"/>
</dbReference>
<dbReference type="Pfam" id="PF00651">
    <property type="entry name" value="BTB"/>
    <property type="match status" value="1"/>
</dbReference>
<evidence type="ECO:0000259" key="1">
    <source>
        <dbReference type="PROSITE" id="PS50097"/>
    </source>
</evidence>
<proteinExistence type="predicted"/>
<comment type="caution">
    <text evidence="2">The sequence shown here is derived from an EMBL/GenBank/DDBJ whole genome shotgun (WGS) entry which is preliminary data.</text>
</comment>
<evidence type="ECO:0000313" key="3">
    <source>
        <dbReference type="Proteomes" id="UP001365128"/>
    </source>
</evidence>
<dbReference type="InterPro" id="IPR000210">
    <property type="entry name" value="BTB/POZ_dom"/>
</dbReference>
<dbReference type="SUPFAM" id="SSF54695">
    <property type="entry name" value="POZ domain"/>
    <property type="match status" value="1"/>
</dbReference>
<sequence length="289" mass="34226">MSSPLPLSESEQAMVTLKVGPNEKVFVLHIDMICSVSKFFNNAFKGPFKEGREKMMVLQDTAEDVFNAVMDWMYYRKLPVPQKGEQDEFWRKNDQGFRIERQWDYLMSSCYIFSTIYNVPALAEAILDLFREHYSEIQPIYPTMMTIVRVFDNVAETSPLCQFFVEKFAQYWDPSQCKAYDHLTKDLPQSFVLQALKKVAERRSSLQKEMKNQNLCWGTQGSFLDHRFYGPADTKQGPKNRMREYKRRMASRIENAVVNMQRPRHGSYHHYEPPRLSRARLQQAHNYYY</sequence>
<dbReference type="Proteomes" id="UP001365128">
    <property type="component" value="Unassembled WGS sequence"/>
</dbReference>
<protein>
    <recommendedName>
        <fullName evidence="1">BTB domain-containing protein</fullName>
    </recommendedName>
</protein>
<gene>
    <name evidence="2" type="ORF">IWX46DRAFT_659635</name>
</gene>
<name>A0ABR1MPY2_9PEZI</name>
<keyword evidence="3" id="KW-1185">Reference proteome</keyword>
<dbReference type="InterPro" id="IPR011333">
    <property type="entry name" value="SKP1/BTB/POZ_sf"/>
</dbReference>